<reference evidence="1" key="2">
    <citation type="submission" date="2020-11" db="EMBL/GenBank/DDBJ databases">
        <authorList>
            <person name="McCartney M.A."/>
            <person name="Auch B."/>
            <person name="Kono T."/>
            <person name="Mallez S."/>
            <person name="Becker A."/>
            <person name="Gohl D.M."/>
            <person name="Silverstein K.A.T."/>
            <person name="Koren S."/>
            <person name="Bechman K.B."/>
            <person name="Herman A."/>
            <person name="Abrahante J.E."/>
            <person name="Garbe J."/>
        </authorList>
    </citation>
    <scope>NUCLEOTIDE SEQUENCE</scope>
    <source>
        <strain evidence="1">Duluth1</strain>
        <tissue evidence="1">Whole animal</tissue>
    </source>
</reference>
<evidence type="ECO:0000313" key="1">
    <source>
        <dbReference type="EMBL" id="KAH3888720.1"/>
    </source>
</evidence>
<accession>A0A9D4S317</accession>
<dbReference type="Proteomes" id="UP000828390">
    <property type="component" value="Unassembled WGS sequence"/>
</dbReference>
<dbReference type="AlphaFoldDB" id="A0A9D4S317"/>
<reference evidence="1" key="1">
    <citation type="journal article" date="2019" name="bioRxiv">
        <title>The Genome of the Zebra Mussel, Dreissena polymorpha: A Resource for Invasive Species Research.</title>
        <authorList>
            <person name="McCartney M.A."/>
            <person name="Auch B."/>
            <person name="Kono T."/>
            <person name="Mallez S."/>
            <person name="Zhang Y."/>
            <person name="Obille A."/>
            <person name="Becker A."/>
            <person name="Abrahante J.E."/>
            <person name="Garbe J."/>
            <person name="Badalamenti J.P."/>
            <person name="Herman A."/>
            <person name="Mangelson H."/>
            <person name="Liachko I."/>
            <person name="Sullivan S."/>
            <person name="Sone E.D."/>
            <person name="Koren S."/>
            <person name="Silverstein K.A.T."/>
            <person name="Beckman K.B."/>
            <person name="Gohl D.M."/>
        </authorList>
    </citation>
    <scope>NUCLEOTIDE SEQUENCE</scope>
    <source>
        <strain evidence="1">Duluth1</strain>
        <tissue evidence="1">Whole animal</tissue>
    </source>
</reference>
<dbReference type="EMBL" id="JAIWYP010000001">
    <property type="protein sequence ID" value="KAH3888720.1"/>
    <property type="molecule type" value="Genomic_DNA"/>
</dbReference>
<evidence type="ECO:0000313" key="2">
    <source>
        <dbReference type="Proteomes" id="UP000828390"/>
    </source>
</evidence>
<proteinExistence type="predicted"/>
<keyword evidence="2" id="KW-1185">Reference proteome</keyword>
<organism evidence="1 2">
    <name type="scientific">Dreissena polymorpha</name>
    <name type="common">Zebra mussel</name>
    <name type="synonym">Mytilus polymorpha</name>
    <dbReference type="NCBI Taxonomy" id="45954"/>
    <lineage>
        <taxon>Eukaryota</taxon>
        <taxon>Metazoa</taxon>
        <taxon>Spiralia</taxon>
        <taxon>Lophotrochozoa</taxon>
        <taxon>Mollusca</taxon>
        <taxon>Bivalvia</taxon>
        <taxon>Autobranchia</taxon>
        <taxon>Heteroconchia</taxon>
        <taxon>Euheterodonta</taxon>
        <taxon>Imparidentia</taxon>
        <taxon>Neoheterodontei</taxon>
        <taxon>Myida</taxon>
        <taxon>Dreissenoidea</taxon>
        <taxon>Dreissenidae</taxon>
        <taxon>Dreissena</taxon>
    </lineage>
</organism>
<name>A0A9D4S317_DREPO</name>
<comment type="caution">
    <text evidence="1">The sequence shown here is derived from an EMBL/GenBank/DDBJ whole genome shotgun (WGS) entry which is preliminary data.</text>
</comment>
<protein>
    <submittedName>
        <fullName evidence="1">Uncharacterized protein</fullName>
    </submittedName>
</protein>
<sequence length="156" mass="18142">MKRRLQLREKRGEDLEFLVYSSVPELLKENLCGKDENENYYRADCINRNCGTCGVSLLKLMEEERSDDIVDCVKFEYGEILSKANSTRKKLMFVKNKQAVMKCLRTCANYWSHLPVTNFVARPQLRWRKISKTIGEVYSQELPKLSRAITIKNAGP</sequence>
<gene>
    <name evidence="1" type="ORF">DPMN_012760</name>
</gene>